<feature type="compositionally biased region" description="Low complexity" evidence="2">
    <location>
        <begin position="40"/>
        <end position="65"/>
    </location>
</feature>
<dbReference type="SUPFAM" id="SSF69047">
    <property type="entry name" value="Hypothetical protein YjbJ"/>
    <property type="match status" value="1"/>
</dbReference>
<feature type="compositionally biased region" description="Polar residues" evidence="2">
    <location>
        <begin position="1"/>
        <end position="24"/>
    </location>
</feature>
<evidence type="ECO:0000256" key="1">
    <source>
        <dbReference type="ARBA" id="ARBA00009129"/>
    </source>
</evidence>
<protein>
    <submittedName>
        <fullName evidence="4">Uncharacterized conserved protein YjbJ, UPF0337 family</fullName>
    </submittedName>
</protein>
<reference evidence="4 5" key="1">
    <citation type="submission" date="2016-11" db="EMBL/GenBank/DDBJ databases">
        <authorList>
            <person name="Jaros S."/>
            <person name="Januszkiewicz K."/>
            <person name="Wedrychowicz H."/>
        </authorList>
    </citation>
    <scope>NUCLEOTIDE SEQUENCE [LARGE SCALE GENOMIC DNA]</scope>
    <source>
        <strain evidence="4 5">CGMCC 1.7049</strain>
    </source>
</reference>
<dbReference type="InterPro" id="IPR036629">
    <property type="entry name" value="YjbJ_sf"/>
</dbReference>
<keyword evidence="5" id="KW-1185">Reference proteome</keyword>
<dbReference type="Gene3D" id="1.10.1470.10">
    <property type="entry name" value="YjbJ"/>
    <property type="match status" value="1"/>
</dbReference>
<comment type="similarity">
    <text evidence="1">Belongs to the UPF0337 (CsbD) family.</text>
</comment>
<evidence type="ECO:0000313" key="5">
    <source>
        <dbReference type="Proteomes" id="UP000199758"/>
    </source>
</evidence>
<dbReference type="STRING" id="490188.SAMN04488068_2134"/>
<organism evidence="4 5">
    <name type="scientific">Hydrocarboniphaga daqingensis</name>
    <dbReference type="NCBI Taxonomy" id="490188"/>
    <lineage>
        <taxon>Bacteria</taxon>
        <taxon>Pseudomonadati</taxon>
        <taxon>Pseudomonadota</taxon>
        <taxon>Gammaproteobacteria</taxon>
        <taxon>Nevskiales</taxon>
        <taxon>Nevskiaceae</taxon>
        <taxon>Hydrocarboniphaga</taxon>
    </lineage>
</organism>
<accession>A0A1M5PB43</accession>
<feature type="domain" description="CsbD-like" evidence="3">
    <location>
        <begin position="80"/>
        <end position="131"/>
    </location>
</feature>
<dbReference type="Proteomes" id="UP000199758">
    <property type="component" value="Unassembled WGS sequence"/>
</dbReference>
<dbReference type="Pfam" id="PF05532">
    <property type="entry name" value="CsbD"/>
    <property type="match status" value="1"/>
</dbReference>
<name>A0A1M5PB43_9GAMM</name>
<proteinExistence type="inferred from homology"/>
<gene>
    <name evidence="4" type="ORF">SAMN04488068_2134</name>
</gene>
<feature type="region of interest" description="Disordered" evidence="2">
    <location>
        <begin position="1"/>
        <end position="85"/>
    </location>
</feature>
<sequence>MNQNNDNNKSGKTASSTQPTPNTKPTHEGDKAHQAHQATPQSDGASGSPAAAQPAAPAKPQADGAIPMSNQQQQSMPNVDAVKGKWKQQVGSAKVIWGKLTDDELLRSEGHEEKLTGLVEERYAISRAEAKKQVNGFLDKMKV</sequence>
<dbReference type="EMBL" id="FQWZ01000004">
    <property type="protein sequence ID" value="SHG98990.1"/>
    <property type="molecule type" value="Genomic_DNA"/>
</dbReference>
<evidence type="ECO:0000256" key="2">
    <source>
        <dbReference type="SAM" id="MobiDB-lite"/>
    </source>
</evidence>
<dbReference type="AlphaFoldDB" id="A0A1M5PB43"/>
<evidence type="ECO:0000259" key="3">
    <source>
        <dbReference type="Pfam" id="PF05532"/>
    </source>
</evidence>
<evidence type="ECO:0000313" key="4">
    <source>
        <dbReference type="EMBL" id="SHG98990.1"/>
    </source>
</evidence>
<dbReference type="InterPro" id="IPR008462">
    <property type="entry name" value="CsbD"/>
</dbReference>
<feature type="compositionally biased region" description="Polar residues" evidence="2">
    <location>
        <begin position="68"/>
        <end position="77"/>
    </location>
</feature>